<dbReference type="InterPro" id="IPR036397">
    <property type="entry name" value="RNaseH_sf"/>
</dbReference>
<reference evidence="3 4" key="1">
    <citation type="submission" date="2013-01" db="EMBL/GenBank/DDBJ databases">
        <authorList>
            <person name="Fiebig A."/>
            <person name="Goeker M."/>
            <person name="Klenk H.-P.P."/>
        </authorList>
    </citation>
    <scope>NUCLEOTIDE SEQUENCE [LARGE SCALE GENOMIC DNA]</scope>
    <source>
        <strain evidence="3 4">DSM 17069</strain>
    </source>
</reference>
<sequence>METAMKVRGWILGDGRSIRAVARETGISRTTIKKYLKDPEQPQYRERQLRVGHKLNAQFEARLREFFKHDLQLRRRERRTAKKLYEALVAEGYTGSYSPVQRFVGGLKKSSGTDTSDAFIPLYFAPGDALQFDWSEEYVMLGGVEHKVHVAHFRLCNSRKPFVVTYLNEKQEMVLDAFVRALAFFGGVPRRVIIDNPKTMVTYVSRSKDRIFHPRFLALMNHYVLTPVACTPASGWEKGQVENQVQFLRGELFTPRLAFDDLDALNAWLRLRCEELANRRHPDQQDRTIADVFADEKIVLRPLGRPFDGYVEKAVRVRSTCLVQYDSNRYSVPSEHAGRHVSLRAYADRIVAVVCNEVIAEHKRRFTRNISYFEPWHYVPLLDRKPGALRDGAPFVGWELPKAMEQIKDHYMRGCGGDREFVDLLLLALEHGIDVVETACDMALEQHTLRLPAIINLVNQLLEPTIPPLEDTHTYPQLTLRPEADCKRYEALCDAGKAAA</sequence>
<dbReference type="eggNOG" id="COG4584">
    <property type="taxonomic scope" value="Bacteria"/>
</dbReference>
<dbReference type="PANTHER" id="PTHR35004">
    <property type="entry name" value="TRANSPOSASE RV3428C-RELATED"/>
    <property type="match status" value="1"/>
</dbReference>
<dbReference type="PROSITE" id="PS50994">
    <property type="entry name" value="INTEGRASE"/>
    <property type="match status" value="1"/>
</dbReference>
<dbReference type="AlphaFoldDB" id="A0A0A0HFY9"/>
<dbReference type="GO" id="GO:0015074">
    <property type="term" value="P:DNA integration"/>
    <property type="evidence" value="ECO:0007669"/>
    <property type="project" value="InterPro"/>
</dbReference>
<feature type="domain" description="Integrase catalytic" evidence="2">
    <location>
        <begin position="122"/>
        <end position="297"/>
    </location>
</feature>
<evidence type="ECO:0000256" key="1">
    <source>
        <dbReference type="ARBA" id="ARBA00009277"/>
    </source>
</evidence>
<dbReference type="InterPro" id="IPR012337">
    <property type="entry name" value="RNaseH-like_sf"/>
</dbReference>
<dbReference type="EMBL" id="AONH01000026">
    <property type="protein sequence ID" value="KGM85851.1"/>
    <property type="molecule type" value="Genomic_DNA"/>
</dbReference>
<evidence type="ECO:0000313" key="3">
    <source>
        <dbReference type="EMBL" id="KGM85851.1"/>
    </source>
</evidence>
<dbReference type="Gene3D" id="3.30.420.10">
    <property type="entry name" value="Ribonuclease H-like superfamily/Ribonuclease H"/>
    <property type="match status" value="1"/>
</dbReference>
<comment type="similarity">
    <text evidence="1">Belongs to the transposase IS21/IS408/IS1162 family.</text>
</comment>
<dbReference type="PATRIC" id="fig|1288298.3.peg.4179"/>
<dbReference type="OrthoDB" id="2065409at2"/>
<dbReference type="NCBIfam" id="NF033546">
    <property type="entry name" value="transpos_IS21"/>
    <property type="match status" value="1"/>
</dbReference>
<dbReference type="HOGENOM" id="CLU_020626_2_0_5"/>
<dbReference type="InterPro" id="IPR001584">
    <property type="entry name" value="Integrase_cat-core"/>
</dbReference>
<dbReference type="Proteomes" id="UP000030021">
    <property type="component" value="Unassembled WGS sequence"/>
</dbReference>
<evidence type="ECO:0000259" key="2">
    <source>
        <dbReference type="PROSITE" id="PS50994"/>
    </source>
</evidence>
<comment type="caution">
    <text evidence="3">The sequence shown here is derived from an EMBL/GenBank/DDBJ whole genome shotgun (WGS) entry which is preliminary data.</text>
</comment>
<dbReference type="PANTHER" id="PTHR35004:SF7">
    <property type="entry name" value="INTEGRASE PROTEIN"/>
    <property type="match status" value="1"/>
</dbReference>
<dbReference type="SUPFAM" id="SSF53098">
    <property type="entry name" value="Ribonuclease H-like"/>
    <property type="match status" value="1"/>
</dbReference>
<dbReference type="InterPro" id="IPR006120">
    <property type="entry name" value="Resolvase_HTH_dom"/>
</dbReference>
<evidence type="ECO:0000313" key="4">
    <source>
        <dbReference type="Proteomes" id="UP000030021"/>
    </source>
</evidence>
<dbReference type="InterPro" id="IPR054353">
    <property type="entry name" value="IstA-like_C"/>
</dbReference>
<proteinExistence type="inferred from homology"/>
<organism evidence="3 4">
    <name type="scientific">Roseovarius mucosus DSM 17069</name>
    <dbReference type="NCBI Taxonomy" id="1288298"/>
    <lineage>
        <taxon>Bacteria</taxon>
        <taxon>Pseudomonadati</taxon>
        <taxon>Pseudomonadota</taxon>
        <taxon>Alphaproteobacteria</taxon>
        <taxon>Rhodobacterales</taxon>
        <taxon>Roseobacteraceae</taxon>
        <taxon>Roseovarius</taxon>
    </lineage>
</organism>
<protein>
    <submittedName>
        <fullName evidence="3">Transposase</fullName>
    </submittedName>
</protein>
<name>A0A0A0HFY9_9RHOB</name>
<dbReference type="Pfam" id="PF02796">
    <property type="entry name" value="HTH_7"/>
    <property type="match status" value="1"/>
</dbReference>
<dbReference type="Pfam" id="PF22483">
    <property type="entry name" value="Mu-transpos_C_2"/>
    <property type="match status" value="1"/>
</dbReference>
<dbReference type="GO" id="GO:0000150">
    <property type="term" value="F:DNA strand exchange activity"/>
    <property type="evidence" value="ECO:0007669"/>
    <property type="project" value="InterPro"/>
</dbReference>
<accession>A0A0A0HFY9</accession>
<gene>
    <name evidence="3" type="ORF">rosmuc_04187</name>
</gene>
<dbReference type="GO" id="GO:0003677">
    <property type="term" value="F:DNA binding"/>
    <property type="evidence" value="ECO:0007669"/>
    <property type="project" value="InterPro"/>
</dbReference>